<keyword evidence="1" id="KW-0732">Signal</keyword>
<gene>
    <name evidence="2" type="ORF">JRG66_01880</name>
</gene>
<accession>A0ABY6NRY0</accession>
<dbReference type="InterPro" id="IPR010870">
    <property type="entry name" value="Porin_O/P"/>
</dbReference>
<protein>
    <submittedName>
        <fullName evidence="2">Porin</fullName>
    </submittedName>
</protein>
<organism evidence="2 3">
    <name type="scientific">Salinimicrobium tongyeongense</name>
    <dbReference type="NCBI Taxonomy" id="2809707"/>
    <lineage>
        <taxon>Bacteria</taxon>
        <taxon>Pseudomonadati</taxon>
        <taxon>Bacteroidota</taxon>
        <taxon>Flavobacteriia</taxon>
        <taxon>Flavobacteriales</taxon>
        <taxon>Flavobacteriaceae</taxon>
        <taxon>Salinimicrobium</taxon>
    </lineage>
</organism>
<dbReference type="EMBL" id="CP069620">
    <property type="protein sequence ID" value="UZH55664.1"/>
    <property type="molecule type" value="Genomic_DNA"/>
</dbReference>
<dbReference type="SUPFAM" id="SSF56935">
    <property type="entry name" value="Porins"/>
    <property type="match status" value="1"/>
</dbReference>
<feature type="signal peptide" evidence="1">
    <location>
        <begin position="1"/>
        <end position="21"/>
    </location>
</feature>
<proteinExistence type="predicted"/>
<name>A0ABY6NRY0_9FLAO</name>
<dbReference type="Pfam" id="PF07396">
    <property type="entry name" value="Porin_O_P"/>
    <property type="match status" value="1"/>
</dbReference>
<evidence type="ECO:0000256" key="1">
    <source>
        <dbReference type="SAM" id="SignalP"/>
    </source>
</evidence>
<feature type="chain" id="PRO_5045740182" evidence="1">
    <location>
        <begin position="22"/>
        <end position="399"/>
    </location>
</feature>
<keyword evidence="3" id="KW-1185">Reference proteome</keyword>
<dbReference type="RefSeq" id="WP_265164058.1">
    <property type="nucleotide sequence ID" value="NZ_CP069620.1"/>
</dbReference>
<evidence type="ECO:0000313" key="3">
    <source>
        <dbReference type="Proteomes" id="UP001163981"/>
    </source>
</evidence>
<dbReference type="Proteomes" id="UP001163981">
    <property type="component" value="Chromosome"/>
</dbReference>
<reference evidence="2" key="1">
    <citation type="submission" date="2021-02" db="EMBL/GenBank/DDBJ databases">
        <title>Salinimicrobium sp. nov. isolated from seawater in Tongyeong, Republic of Korea.</title>
        <authorList>
            <person name="Lee S.-J."/>
        </authorList>
    </citation>
    <scope>NUCLEOTIDE SEQUENCE</scope>
    <source>
        <strain evidence="2">HN-2-9-2</strain>
    </source>
</reference>
<dbReference type="Gene3D" id="2.40.160.10">
    <property type="entry name" value="Porin"/>
    <property type="match status" value="1"/>
</dbReference>
<dbReference type="InterPro" id="IPR023614">
    <property type="entry name" value="Porin_dom_sf"/>
</dbReference>
<evidence type="ECO:0000313" key="2">
    <source>
        <dbReference type="EMBL" id="UZH55664.1"/>
    </source>
</evidence>
<sequence>MKISTGAISVLAFLISLHVQGQDFTENTFGKGLVNVVAKDSSYSANFSFRMQSLFTSGWDIAENGNFETGETNFLIRRSRLKLQGFAYTPKLKYKLELGLSNRDISGASVYNNNTPRYILDAVVKWNFHENFELWAGQTKLPGNRERLISSGSLETVDRSLVNSRFNIDRDLGVQLHHETHLGGSFLMREAVSVAQGEGRNVTAGNLGGFQYTGRLEFLPFGDFADYTGADFAREAKPKLAVGVAYDYNHNAVKTRSNMGSYMLTDYGFFETDISTLFLDAIFKYRGISAMAEYAHRSADDAFATNADGTLTGDMVNIGSGFNVQAGYLFKNDLQVLGRYTSIDLDDSVTQLVEDQYTLGLSKYIIKHKLKIQTDINYTDLNLGLNDNLTYRLQFELHF</sequence>